<dbReference type="PANTHER" id="PTHR30606:SF10">
    <property type="entry name" value="PHOSPHATIDYLINOSITOL MANNOSIDE ACYLTRANSFERASE"/>
    <property type="match status" value="1"/>
</dbReference>
<organism evidence="8 9">
    <name type="scientific">Nonlabens spongiae</name>
    <dbReference type="NCBI Taxonomy" id="331648"/>
    <lineage>
        <taxon>Bacteria</taxon>
        <taxon>Pseudomonadati</taxon>
        <taxon>Bacteroidota</taxon>
        <taxon>Flavobacteriia</taxon>
        <taxon>Flavobacteriales</taxon>
        <taxon>Flavobacteriaceae</taxon>
        <taxon>Nonlabens</taxon>
    </lineage>
</organism>
<keyword evidence="3" id="KW-0997">Cell inner membrane</keyword>
<protein>
    <recommendedName>
        <fullName evidence="10">Lipid A biosynthesis acyltransferase</fullName>
    </recommendedName>
</protein>
<dbReference type="Pfam" id="PF03279">
    <property type="entry name" value="Lip_A_acyltrans"/>
    <property type="match status" value="1"/>
</dbReference>
<keyword evidence="7" id="KW-0812">Transmembrane</keyword>
<dbReference type="GO" id="GO:0009247">
    <property type="term" value="P:glycolipid biosynthetic process"/>
    <property type="evidence" value="ECO:0007669"/>
    <property type="project" value="UniProtKB-ARBA"/>
</dbReference>
<dbReference type="PIRSF" id="PIRSF026649">
    <property type="entry name" value="MsbB"/>
    <property type="match status" value="1"/>
</dbReference>
<gene>
    <name evidence="8" type="ORF">BST97_02240</name>
</gene>
<evidence type="ECO:0000256" key="5">
    <source>
        <dbReference type="ARBA" id="ARBA00023136"/>
    </source>
</evidence>
<keyword evidence="4" id="KW-0808">Transferase</keyword>
<feature type="transmembrane region" description="Helical" evidence="7">
    <location>
        <begin position="12"/>
        <end position="34"/>
    </location>
</feature>
<dbReference type="CDD" id="cd07984">
    <property type="entry name" value="LPLAT_LABLAT-like"/>
    <property type="match status" value="1"/>
</dbReference>
<keyword evidence="6" id="KW-0012">Acyltransferase</keyword>
<dbReference type="RefSeq" id="WP_085765712.1">
    <property type="nucleotide sequence ID" value="NZ_CP019344.1"/>
</dbReference>
<evidence type="ECO:0000256" key="2">
    <source>
        <dbReference type="ARBA" id="ARBA00022475"/>
    </source>
</evidence>
<evidence type="ECO:0000256" key="6">
    <source>
        <dbReference type="ARBA" id="ARBA00023315"/>
    </source>
</evidence>
<proteinExistence type="predicted"/>
<dbReference type="PANTHER" id="PTHR30606">
    <property type="entry name" value="LIPID A BIOSYNTHESIS LAUROYL ACYLTRANSFERASE"/>
    <property type="match status" value="1"/>
</dbReference>
<evidence type="ECO:0000256" key="4">
    <source>
        <dbReference type="ARBA" id="ARBA00022679"/>
    </source>
</evidence>
<keyword evidence="7" id="KW-1133">Transmembrane helix</keyword>
<evidence type="ECO:0000256" key="7">
    <source>
        <dbReference type="SAM" id="Phobius"/>
    </source>
</evidence>
<evidence type="ECO:0000256" key="3">
    <source>
        <dbReference type="ARBA" id="ARBA00022519"/>
    </source>
</evidence>
<reference evidence="8 9" key="1">
    <citation type="submission" date="2016-11" db="EMBL/GenBank/DDBJ databases">
        <title>Trade-off between light-utilization and light-protection in marine flavobacteria.</title>
        <authorList>
            <person name="Kumagai Y."/>
        </authorList>
    </citation>
    <scope>NUCLEOTIDE SEQUENCE [LARGE SCALE GENOMIC DNA]</scope>
    <source>
        <strain evidence="8 9">JCM 13191</strain>
    </source>
</reference>
<accession>A0A1W6MH53</accession>
<dbReference type="EMBL" id="CP019344">
    <property type="protein sequence ID" value="ARN76912.1"/>
    <property type="molecule type" value="Genomic_DNA"/>
</dbReference>
<evidence type="ECO:0000313" key="9">
    <source>
        <dbReference type="Proteomes" id="UP000193431"/>
    </source>
</evidence>
<sequence>MKVVLRPFLELLGVLIIPVVYLISLLPFKVLYFMSDGISHLLFYKFKYRREVVYANLKIAFPGKSEDWIKNTARESYRHFCDNLFETLKTVSISKKEILRRYKFLNLEQIESYHKLDRPVIALTGHQANFDWCMIGNEILESNLHSLYKPLKNRTLDWFLRNSRRRLGSRMIPMKKFRDYVKKLLQVKSPGIICIVADQSPKPSRRHHFTSFFNRPTASFTGFEEIGREYKLPLFFARIEKTGRGYYELEAIPMTTDTSQTEELEMIDLFYELLENQIKRQPECYMWTHKRWKVTMENTWGVLGSSPKLEKHI</sequence>
<dbReference type="GO" id="GO:0005886">
    <property type="term" value="C:plasma membrane"/>
    <property type="evidence" value="ECO:0007669"/>
    <property type="project" value="UniProtKB-SubCell"/>
</dbReference>
<evidence type="ECO:0000313" key="8">
    <source>
        <dbReference type="EMBL" id="ARN76912.1"/>
    </source>
</evidence>
<keyword evidence="9" id="KW-1185">Reference proteome</keyword>
<dbReference type="Proteomes" id="UP000193431">
    <property type="component" value="Chromosome"/>
</dbReference>
<dbReference type="GO" id="GO:0016746">
    <property type="term" value="F:acyltransferase activity"/>
    <property type="evidence" value="ECO:0007669"/>
    <property type="project" value="UniProtKB-KW"/>
</dbReference>
<keyword evidence="2" id="KW-1003">Cell membrane</keyword>
<keyword evidence="5 7" id="KW-0472">Membrane</keyword>
<dbReference type="InterPro" id="IPR004960">
    <property type="entry name" value="LipA_acyltrans"/>
</dbReference>
<comment type="subcellular location">
    <subcellularLocation>
        <location evidence="1">Cell inner membrane</location>
    </subcellularLocation>
</comment>
<evidence type="ECO:0008006" key="10">
    <source>
        <dbReference type="Google" id="ProtNLM"/>
    </source>
</evidence>
<dbReference type="OrthoDB" id="9801955at2"/>
<dbReference type="AlphaFoldDB" id="A0A1W6MH53"/>
<name>A0A1W6MH53_9FLAO</name>
<dbReference type="STRING" id="331648.BST97_02240"/>
<evidence type="ECO:0000256" key="1">
    <source>
        <dbReference type="ARBA" id="ARBA00004533"/>
    </source>
</evidence>